<evidence type="ECO:0000256" key="3">
    <source>
        <dbReference type="ARBA" id="ARBA00022989"/>
    </source>
</evidence>
<evidence type="ECO:0000256" key="1">
    <source>
        <dbReference type="ARBA" id="ARBA00004141"/>
    </source>
</evidence>
<keyword evidence="4 5" id="KW-0472">Membrane</keyword>
<gene>
    <name evidence="6" type="ORF">F0L46_14530</name>
</gene>
<dbReference type="GO" id="GO:0016020">
    <property type="term" value="C:membrane"/>
    <property type="evidence" value="ECO:0007669"/>
    <property type="project" value="UniProtKB-SubCell"/>
</dbReference>
<evidence type="ECO:0000313" key="7">
    <source>
        <dbReference type="Proteomes" id="UP000323142"/>
    </source>
</evidence>
<keyword evidence="7" id="KW-1185">Reference proteome</keyword>
<name>A0A5B2VBL9_9HYPH</name>
<dbReference type="Gene3D" id="1.20.120.1630">
    <property type="match status" value="1"/>
</dbReference>
<evidence type="ECO:0000313" key="6">
    <source>
        <dbReference type="EMBL" id="KAA2236491.1"/>
    </source>
</evidence>
<dbReference type="InterPro" id="IPR007269">
    <property type="entry name" value="ICMT_MeTrfase"/>
</dbReference>
<dbReference type="NCBIfam" id="NF040696">
    <property type="entry name" value="isopcys_mtase"/>
    <property type="match status" value="1"/>
</dbReference>
<dbReference type="Proteomes" id="UP000323142">
    <property type="component" value="Unassembled WGS sequence"/>
</dbReference>
<dbReference type="EMBL" id="VUOA01000027">
    <property type="protein sequence ID" value="KAA2236491.1"/>
    <property type="molecule type" value="Genomic_DNA"/>
</dbReference>
<dbReference type="GO" id="GO:0032259">
    <property type="term" value="P:methylation"/>
    <property type="evidence" value="ECO:0007669"/>
    <property type="project" value="UniProtKB-KW"/>
</dbReference>
<dbReference type="InterPro" id="IPR054851">
    <property type="entry name" value="Isoprenylcys_mtase"/>
</dbReference>
<dbReference type="AlphaFoldDB" id="A0A5B2VBL9"/>
<reference evidence="6 7" key="2">
    <citation type="submission" date="2019-09" db="EMBL/GenBank/DDBJ databases">
        <authorList>
            <person name="Jin C."/>
        </authorList>
    </citation>
    <scope>NUCLEOTIDE SEQUENCE [LARGE SCALE GENOMIC DNA]</scope>
    <source>
        <strain evidence="6 7">BN140002</strain>
    </source>
</reference>
<evidence type="ECO:0000256" key="2">
    <source>
        <dbReference type="ARBA" id="ARBA00022692"/>
    </source>
</evidence>
<comment type="subcellular location">
    <subcellularLocation>
        <location evidence="1">Membrane</location>
        <topology evidence="1">Multi-pass membrane protein</topology>
    </subcellularLocation>
</comment>
<sequence length="180" mass="20203">MAWCALRFPFERQANRVPVARSERCVREGVLLAGAMIGFGVVPFVHAAFGAFPFANYPFHPLAAWLGIAVFLGSLALFYLTHRELGANWSISLEVRERHALVTHGVYARVRHPMYAAFWLWAVAQALLLPNWIAGPAGLVGFAILFAGRVAHEERLMIEAFGDEYRAYMARSWRLIPGVY</sequence>
<reference evidence="6 7" key="1">
    <citation type="submission" date="2019-09" db="EMBL/GenBank/DDBJ databases">
        <title>Salinarimonas rosea gen. nov., sp. nov., a new member of the a-2 subgroup of the Proteobacteria.</title>
        <authorList>
            <person name="Liu J."/>
        </authorList>
    </citation>
    <scope>NUCLEOTIDE SEQUENCE [LARGE SCALE GENOMIC DNA]</scope>
    <source>
        <strain evidence="6 7">BN140002</strain>
    </source>
</reference>
<proteinExistence type="predicted"/>
<feature type="transmembrane region" description="Helical" evidence="5">
    <location>
        <begin position="30"/>
        <end position="55"/>
    </location>
</feature>
<feature type="transmembrane region" description="Helical" evidence="5">
    <location>
        <begin position="62"/>
        <end position="80"/>
    </location>
</feature>
<feature type="transmembrane region" description="Helical" evidence="5">
    <location>
        <begin position="118"/>
        <end position="147"/>
    </location>
</feature>
<keyword evidence="2 5" id="KW-0812">Transmembrane</keyword>
<keyword evidence="3 5" id="KW-1133">Transmembrane helix</keyword>
<dbReference type="OrthoDB" id="9816156at2"/>
<accession>A0A5B2VBL9</accession>
<keyword evidence="6" id="KW-0489">Methyltransferase</keyword>
<protein>
    <submittedName>
        <fullName evidence="6">Isoprenylcysteine carboxylmethyltransferase family protein</fullName>
    </submittedName>
</protein>
<dbReference type="GO" id="GO:0004671">
    <property type="term" value="F:protein C-terminal S-isoprenylcysteine carboxyl O-methyltransferase activity"/>
    <property type="evidence" value="ECO:0007669"/>
    <property type="project" value="InterPro"/>
</dbReference>
<dbReference type="PANTHER" id="PTHR12714">
    <property type="entry name" value="PROTEIN-S ISOPRENYLCYSTEINE O-METHYLTRANSFERASE"/>
    <property type="match status" value="1"/>
</dbReference>
<keyword evidence="6" id="KW-0808">Transferase</keyword>
<organism evidence="6 7">
    <name type="scientific">Salinarimonas soli</name>
    <dbReference type="NCBI Taxonomy" id="1638099"/>
    <lineage>
        <taxon>Bacteria</taxon>
        <taxon>Pseudomonadati</taxon>
        <taxon>Pseudomonadota</taxon>
        <taxon>Alphaproteobacteria</taxon>
        <taxon>Hyphomicrobiales</taxon>
        <taxon>Salinarimonadaceae</taxon>
        <taxon>Salinarimonas</taxon>
    </lineage>
</organism>
<comment type="caution">
    <text evidence="6">The sequence shown here is derived from an EMBL/GenBank/DDBJ whole genome shotgun (WGS) entry which is preliminary data.</text>
</comment>
<dbReference type="Pfam" id="PF04140">
    <property type="entry name" value="ICMT"/>
    <property type="match status" value="1"/>
</dbReference>
<dbReference type="PANTHER" id="PTHR12714:SF9">
    <property type="entry name" value="PROTEIN-S-ISOPRENYLCYSTEINE O-METHYLTRANSFERASE"/>
    <property type="match status" value="1"/>
</dbReference>
<evidence type="ECO:0000256" key="5">
    <source>
        <dbReference type="SAM" id="Phobius"/>
    </source>
</evidence>
<evidence type="ECO:0000256" key="4">
    <source>
        <dbReference type="ARBA" id="ARBA00023136"/>
    </source>
</evidence>